<dbReference type="InterPro" id="IPR036291">
    <property type="entry name" value="NAD(P)-bd_dom_sf"/>
</dbReference>
<dbReference type="SMART" id="SM00822">
    <property type="entry name" value="PKS_KR"/>
    <property type="match status" value="1"/>
</dbReference>
<dbReference type="GO" id="GO:0030148">
    <property type="term" value="P:sphingolipid biosynthetic process"/>
    <property type="evidence" value="ECO:0007669"/>
    <property type="project" value="TreeGrafter"/>
</dbReference>
<dbReference type="SUPFAM" id="SSF51735">
    <property type="entry name" value="NAD(P)-binding Rossmann-fold domains"/>
    <property type="match status" value="1"/>
</dbReference>
<dbReference type="InterPro" id="IPR057326">
    <property type="entry name" value="KR_dom"/>
</dbReference>
<dbReference type="InterPro" id="IPR002347">
    <property type="entry name" value="SDR_fam"/>
</dbReference>
<gene>
    <name evidence="3" type="ORF">PV367_38280</name>
</gene>
<dbReference type="PRINTS" id="PR00081">
    <property type="entry name" value="GDHRDH"/>
</dbReference>
<dbReference type="Gene3D" id="3.40.50.720">
    <property type="entry name" value="NAD(P)-binding Rossmann-like Domain"/>
    <property type="match status" value="1"/>
</dbReference>
<comment type="caution">
    <text evidence="3">The sequence shown here is derived from an EMBL/GenBank/DDBJ whole genome shotgun (WGS) entry which is preliminary data.</text>
</comment>
<name>A0AAJ2PXG5_9ACTN</name>
<protein>
    <submittedName>
        <fullName evidence="3">SDR family NAD(P)-dependent oxidoreductase</fullName>
    </submittedName>
</protein>
<reference evidence="3" key="1">
    <citation type="journal article" date="2023" name="Microb. Genom.">
        <title>Mesoterricola silvestris gen. nov., sp. nov., Mesoterricola sediminis sp. nov., Geothrix oryzae sp. nov., Geothrix edaphica sp. nov., Geothrix rubra sp. nov., and Geothrix limicola sp. nov., six novel members of Acidobacteriota isolated from soils.</title>
        <authorList>
            <person name="Weisberg A.J."/>
            <person name="Pearce E."/>
            <person name="Kramer C.G."/>
            <person name="Chang J.H."/>
            <person name="Clarke C.R."/>
        </authorList>
    </citation>
    <scope>NUCLEOTIDE SEQUENCE</scope>
    <source>
        <strain evidence="3">ND06-05F</strain>
    </source>
</reference>
<dbReference type="AlphaFoldDB" id="A0AAJ2PXG5"/>
<dbReference type="EMBL" id="JARAWN010000415">
    <property type="protein sequence ID" value="MDX3135515.1"/>
    <property type="molecule type" value="Genomic_DNA"/>
</dbReference>
<evidence type="ECO:0000313" key="4">
    <source>
        <dbReference type="Proteomes" id="UP001273589"/>
    </source>
</evidence>
<dbReference type="PANTHER" id="PTHR43550">
    <property type="entry name" value="3-KETODIHYDROSPHINGOSINE REDUCTASE"/>
    <property type="match status" value="1"/>
</dbReference>
<organism evidence="3 4">
    <name type="scientific">Streptomyces europaeiscabiei</name>
    <dbReference type="NCBI Taxonomy" id="146819"/>
    <lineage>
        <taxon>Bacteria</taxon>
        <taxon>Bacillati</taxon>
        <taxon>Actinomycetota</taxon>
        <taxon>Actinomycetes</taxon>
        <taxon>Kitasatosporales</taxon>
        <taxon>Streptomycetaceae</taxon>
        <taxon>Streptomyces</taxon>
    </lineage>
</organism>
<evidence type="ECO:0000259" key="2">
    <source>
        <dbReference type="SMART" id="SM00822"/>
    </source>
</evidence>
<feature type="region of interest" description="Disordered" evidence="1">
    <location>
        <begin position="60"/>
        <end position="81"/>
    </location>
</feature>
<dbReference type="Proteomes" id="UP001273589">
    <property type="component" value="Unassembled WGS sequence"/>
</dbReference>
<proteinExistence type="predicted"/>
<dbReference type="PANTHER" id="PTHR43550:SF3">
    <property type="entry name" value="3-KETODIHYDROSPHINGOSINE REDUCTASE"/>
    <property type="match status" value="1"/>
</dbReference>
<dbReference type="RefSeq" id="WP_319697996.1">
    <property type="nucleotide sequence ID" value="NZ_JARAWN010000415.1"/>
</dbReference>
<evidence type="ECO:0000256" key="1">
    <source>
        <dbReference type="SAM" id="MobiDB-lite"/>
    </source>
</evidence>
<dbReference type="GO" id="GO:0016020">
    <property type="term" value="C:membrane"/>
    <property type="evidence" value="ECO:0007669"/>
    <property type="project" value="GOC"/>
</dbReference>
<accession>A0AAJ2PXG5</accession>
<dbReference type="Pfam" id="PF00106">
    <property type="entry name" value="adh_short"/>
    <property type="match status" value="2"/>
</dbReference>
<dbReference type="GO" id="GO:0006666">
    <property type="term" value="P:3-keto-sphinganine metabolic process"/>
    <property type="evidence" value="ECO:0007669"/>
    <property type="project" value="TreeGrafter"/>
</dbReference>
<sequence length="303" mass="31683">MRLRNTRPMDIGSSHVVVTGGSSGIGLATARLLAARGAKLSLIARGAERLDTAAKEVSAAATDAPAATRRTPTAAQGTSAAAQRTSVAARAADVADQAALTRAIAELEAEQAQPCDILITSDGLARPGHFLDLPDGVFRQMIEGDYFGTLHAVRAVAPGMVERGHGSVVAVSSAAALLGIFGYSAYGPAKFAVRGLMESVRAELTPRGVHVGVVFPPDVDTPQLAEENRWKPRETRAVGGTIKPLTAEKVAAAIVKGIDRRRFTICPDTGTRALARSGSVLMPLLNREFDRRVSAVQRSTTGT</sequence>
<feature type="domain" description="Ketoreductase" evidence="2">
    <location>
        <begin position="14"/>
        <end position="233"/>
    </location>
</feature>
<dbReference type="GO" id="GO:0047560">
    <property type="term" value="F:3-dehydrosphinganine reductase activity"/>
    <property type="evidence" value="ECO:0007669"/>
    <property type="project" value="TreeGrafter"/>
</dbReference>
<evidence type="ECO:0000313" key="3">
    <source>
        <dbReference type="EMBL" id="MDX3135515.1"/>
    </source>
</evidence>